<dbReference type="InterPro" id="IPR059098">
    <property type="entry name" value="WHD_MCM2"/>
</dbReference>
<evidence type="ECO:0000259" key="1">
    <source>
        <dbReference type="Pfam" id="PF23669"/>
    </source>
</evidence>
<gene>
    <name evidence="2" type="ORF">Ccrd_017243</name>
</gene>
<name>A0A124SFV4_CYNCS</name>
<comment type="caution">
    <text evidence="2">The sequence shown here is derived from an EMBL/GenBank/DDBJ whole genome shotgun (WGS) entry which is preliminary data.</text>
</comment>
<organism evidence="2 3">
    <name type="scientific">Cynara cardunculus var. scolymus</name>
    <name type="common">Globe artichoke</name>
    <name type="synonym">Cynara scolymus</name>
    <dbReference type="NCBI Taxonomy" id="59895"/>
    <lineage>
        <taxon>Eukaryota</taxon>
        <taxon>Viridiplantae</taxon>
        <taxon>Streptophyta</taxon>
        <taxon>Embryophyta</taxon>
        <taxon>Tracheophyta</taxon>
        <taxon>Spermatophyta</taxon>
        <taxon>Magnoliopsida</taxon>
        <taxon>eudicotyledons</taxon>
        <taxon>Gunneridae</taxon>
        <taxon>Pentapetalae</taxon>
        <taxon>asterids</taxon>
        <taxon>campanulids</taxon>
        <taxon>Asterales</taxon>
        <taxon>Asteraceae</taxon>
        <taxon>Carduoideae</taxon>
        <taxon>Cardueae</taxon>
        <taxon>Carduinae</taxon>
        <taxon>Cynara</taxon>
    </lineage>
</organism>
<evidence type="ECO:0000313" key="2">
    <source>
        <dbReference type="EMBL" id="KVI04441.1"/>
    </source>
</evidence>
<keyword evidence="3" id="KW-1185">Reference proteome</keyword>
<protein>
    <recommendedName>
        <fullName evidence="1">DNA replication licensing factor MCM2-like winged-helix domain-containing protein</fullName>
    </recommendedName>
</protein>
<evidence type="ECO:0000313" key="3">
    <source>
        <dbReference type="Proteomes" id="UP000243975"/>
    </source>
</evidence>
<reference evidence="2 3" key="1">
    <citation type="journal article" date="2016" name="Sci. Rep.">
        <title>The genome sequence of the outbreeding globe artichoke constructed de novo incorporating a phase-aware low-pass sequencing strategy of F1 progeny.</title>
        <authorList>
            <person name="Scaglione D."/>
            <person name="Reyes-Chin-Wo S."/>
            <person name="Acquadro A."/>
            <person name="Froenicke L."/>
            <person name="Portis E."/>
            <person name="Beitel C."/>
            <person name="Tirone M."/>
            <person name="Mauro R."/>
            <person name="Lo Monaco A."/>
            <person name="Mauromicale G."/>
            <person name="Faccioli P."/>
            <person name="Cattivelli L."/>
            <person name="Rieseberg L."/>
            <person name="Michelmore R."/>
            <person name="Lanteri S."/>
        </authorList>
    </citation>
    <scope>NUCLEOTIDE SEQUENCE [LARGE SCALE GENOMIC DNA]</scope>
    <source>
        <strain evidence="2">2C</strain>
    </source>
</reference>
<accession>A0A124SFV4</accession>
<dbReference type="AlphaFoldDB" id="A0A124SFV4"/>
<dbReference type="EMBL" id="LEKV01002054">
    <property type="protein sequence ID" value="KVI04441.1"/>
    <property type="molecule type" value="Genomic_DNA"/>
</dbReference>
<feature type="domain" description="DNA replication licensing factor MCM2-like winged-helix" evidence="1">
    <location>
        <begin position="63"/>
        <end position="132"/>
    </location>
</feature>
<dbReference type="Pfam" id="PF23669">
    <property type="entry name" value="WHD_MCM2"/>
    <property type="match status" value="1"/>
</dbReference>
<dbReference type="STRING" id="59895.A0A124SFV4"/>
<dbReference type="Proteomes" id="UP000243975">
    <property type="component" value="Unassembled WGS sequence"/>
</dbReference>
<sequence>MEKLFFQLYKIGLLKEMVWQQNIGWARSSNSSKAHRINDKMSEAHARMHLRQHSFKKYMTFKKDFNAILLHLLNQLVKEALHFEEIVSGSRTDVTLIGVKALDYGITDLKAFFSSVEFGPGNFELDEEWSVIRHHLVR</sequence>
<proteinExistence type="predicted"/>
<dbReference type="Gramene" id="KVI04441">
    <property type="protein sequence ID" value="KVI04441"/>
    <property type="gene ID" value="Ccrd_017243"/>
</dbReference>